<protein>
    <submittedName>
        <fullName evidence="2">Uncharacterized protein</fullName>
    </submittedName>
</protein>
<dbReference type="EMBL" id="JAUKUD010000005">
    <property type="protein sequence ID" value="KAK0742790.1"/>
    <property type="molecule type" value="Genomic_DNA"/>
</dbReference>
<accession>A0AA40ENX4</accession>
<evidence type="ECO:0000313" key="2">
    <source>
        <dbReference type="EMBL" id="KAK0742790.1"/>
    </source>
</evidence>
<sequence length="76" mass="8861">MEDELPFQNLLFLFILKKYSTELIRGIPSLVVAAMFLVNVFGPLYWQSRWFFFFTGLVFLGIIYLEDPSTYLVGLA</sequence>
<organism evidence="2 3">
    <name type="scientific">Schizothecium vesticola</name>
    <dbReference type="NCBI Taxonomy" id="314040"/>
    <lineage>
        <taxon>Eukaryota</taxon>
        <taxon>Fungi</taxon>
        <taxon>Dikarya</taxon>
        <taxon>Ascomycota</taxon>
        <taxon>Pezizomycotina</taxon>
        <taxon>Sordariomycetes</taxon>
        <taxon>Sordariomycetidae</taxon>
        <taxon>Sordariales</taxon>
        <taxon>Schizotheciaceae</taxon>
        <taxon>Schizothecium</taxon>
    </lineage>
</organism>
<reference evidence="2" key="1">
    <citation type="submission" date="2023-06" db="EMBL/GenBank/DDBJ databases">
        <title>Genome-scale phylogeny and comparative genomics of the fungal order Sordariales.</title>
        <authorList>
            <consortium name="Lawrence Berkeley National Laboratory"/>
            <person name="Hensen N."/>
            <person name="Bonometti L."/>
            <person name="Westerberg I."/>
            <person name="Brannstrom I.O."/>
            <person name="Guillou S."/>
            <person name="Cros-Aarteil S."/>
            <person name="Calhoun S."/>
            <person name="Haridas S."/>
            <person name="Kuo A."/>
            <person name="Mondo S."/>
            <person name="Pangilinan J."/>
            <person name="Riley R."/>
            <person name="LaButti K."/>
            <person name="Andreopoulos B."/>
            <person name="Lipzen A."/>
            <person name="Chen C."/>
            <person name="Yanf M."/>
            <person name="Daum C."/>
            <person name="Ng V."/>
            <person name="Clum A."/>
            <person name="Steindorff A."/>
            <person name="Ohm R."/>
            <person name="Martin F."/>
            <person name="Silar P."/>
            <person name="Natvig D."/>
            <person name="Lalanne C."/>
            <person name="Gautier V."/>
            <person name="Ament-velasquez S.L."/>
            <person name="Kruys A."/>
            <person name="Hutchinson M.I."/>
            <person name="Powell A.J."/>
            <person name="Barry K."/>
            <person name="Miller A.N."/>
            <person name="Grigoriev I.V."/>
            <person name="Debuchy R."/>
            <person name="Gladieux P."/>
            <person name="Thoren M.H."/>
            <person name="Johannesson H."/>
        </authorList>
    </citation>
    <scope>NUCLEOTIDE SEQUENCE</scope>
    <source>
        <strain evidence="2">SMH3187-1</strain>
    </source>
</reference>
<comment type="caution">
    <text evidence="2">The sequence shown here is derived from an EMBL/GenBank/DDBJ whole genome shotgun (WGS) entry which is preliminary data.</text>
</comment>
<name>A0AA40ENX4_9PEZI</name>
<dbReference type="AlphaFoldDB" id="A0AA40ENX4"/>
<keyword evidence="1" id="KW-0472">Membrane</keyword>
<feature type="transmembrane region" description="Helical" evidence="1">
    <location>
        <begin position="23"/>
        <end position="42"/>
    </location>
</feature>
<keyword evidence="1" id="KW-1133">Transmembrane helix</keyword>
<feature type="transmembrane region" description="Helical" evidence="1">
    <location>
        <begin position="48"/>
        <end position="65"/>
    </location>
</feature>
<keyword evidence="1" id="KW-0812">Transmembrane</keyword>
<keyword evidence="3" id="KW-1185">Reference proteome</keyword>
<evidence type="ECO:0000256" key="1">
    <source>
        <dbReference type="SAM" id="Phobius"/>
    </source>
</evidence>
<dbReference type="Proteomes" id="UP001172155">
    <property type="component" value="Unassembled WGS sequence"/>
</dbReference>
<proteinExistence type="predicted"/>
<evidence type="ECO:0000313" key="3">
    <source>
        <dbReference type="Proteomes" id="UP001172155"/>
    </source>
</evidence>
<gene>
    <name evidence="2" type="ORF">B0T18DRAFT_413738</name>
</gene>